<dbReference type="EMBL" id="JBGOOS010000002">
    <property type="protein sequence ID" value="MEZ8207697.1"/>
    <property type="molecule type" value="Genomic_DNA"/>
</dbReference>
<proteinExistence type="predicted"/>
<name>A0ABV4MDN5_9VIBR</name>
<gene>
    <name evidence="1" type="ORF">ACED39_02790</name>
</gene>
<accession>A0ABV4MDN5</accession>
<evidence type="ECO:0008006" key="3">
    <source>
        <dbReference type="Google" id="ProtNLM"/>
    </source>
</evidence>
<reference evidence="1 2" key="1">
    <citation type="submission" date="2024-06" db="EMBL/GenBank/DDBJ databases">
        <authorList>
            <person name="Steensen K."/>
            <person name="Seneca J."/>
            <person name="Bartlau N."/>
            <person name="Yu A.X."/>
            <person name="Polz M.F."/>
        </authorList>
    </citation>
    <scope>NUCLEOTIDE SEQUENCE [LARGE SCALE GENOMIC DNA]</scope>
    <source>
        <strain evidence="1 2">1F146</strain>
    </source>
</reference>
<keyword evidence="2" id="KW-1185">Reference proteome</keyword>
<sequence length="42" mass="4454">MSDQVTMTAGAGLYAYLVELETDLLNGGKHSKFSSKPVLPAL</sequence>
<evidence type="ECO:0000313" key="2">
    <source>
        <dbReference type="Proteomes" id="UP001569151"/>
    </source>
</evidence>
<protein>
    <recommendedName>
        <fullName evidence="3">Transposase</fullName>
    </recommendedName>
</protein>
<dbReference type="RefSeq" id="WP_371717516.1">
    <property type="nucleotide sequence ID" value="NZ_JBGOOF010000002.1"/>
</dbReference>
<organism evidence="1 2">
    <name type="scientific">Vibrio bivalvicida</name>
    <dbReference type="NCBI Taxonomy" id="1276888"/>
    <lineage>
        <taxon>Bacteria</taxon>
        <taxon>Pseudomonadati</taxon>
        <taxon>Pseudomonadota</taxon>
        <taxon>Gammaproteobacteria</taxon>
        <taxon>Vibrionales</taxon>
        <taxon>Vibrionaceae</taxon>
        <taxon>Vibrio</taxon>
        <taxon>Vibrio oreintalis group</taxon>
    </lineage>
</organism>
<evidence type="ECO:0000313" key="1">
    <source>
        <dbReference type="EMBL" id="MEZ8207697.1"/>
    </source>
</evidence>
<comment type="caution">
    <text evidence="1">The sequence shown here is derived from an EMBL/GenBank/DDBJ whole genome shotgun (WGS) entry which is preliminary data.</text>
</comment>
<dbReference type="Proteomes" id="UP001569151">
    <property type="component" value="Unassembled WGS sequence"/>
</dbReference>